<dbReference type="Pfam" id="PF09479">
    <property type="entry name" value="Flg_new"/>
    <property type="match status" value="1"/>
</dbReference>
<keyword evidence="4" id="KW-0175">Coiled coil</keyword>
<keyword evidence="6" id="KW-0732">Signal</keyword>
<dbReference type="Gene3D" id="2.60.40.4270">
    <property type="entry name" value="Listeria-Bacteroides repeat domain"/>
    <property type="match status" value="1"/>
</dbReference>
<dbReference type="Proteomes" id="UP001519921">
    <property type="component" value="Unassembled WGS sequence"/>
</dbReference>
<feature type="chain" id="PRO_5045444397" evidence="6">
    <location>
        <begin position="30"/>
        <end position="1414"/>
    </location>
</feature>
<evidence type="ECO:0000256" key="4">
    <source>
        <dbReference type="SAM" id="Coils"/>
    </source>
</evidence>
<organism evidence="8 9">
    <name type="scientific">Clostridium weizhouense</name>
    <dbReference type="NCBI Taxonomy" id="2859781"/>
    <lineage>
        <taxon>Bacteria</taxon>
        <taxon>Bacillati</taxon>
        <taxon>Bacillota</taxon>
        <taxon>Clostridia</taxon>
        <taxon>Eubacteriales</taxon>
        <taxon>Clostridiaceae</taxon>
        <taxon>Clostridium</taxon>
    </lineage>
</organism>
<dbReference type="Pfam" id="PF19127">
    <property type="entry name" value="Choline_bind_3"/>
    <property type="match status" value="1"/>
</dbReference>
<feature type="signal peptide" evidence="6">
    <location>
        <begin position="1"/>
        <end position="29"/>
    </location>
</feature>
<dbReference type="Pfam" id="PF20578">
    <property type="entry name" value="aBig_2"/>
    <property type="match status" value="1"/>
</dbReference>
<dbReference type="InterPro" id="IPR013378">
    <property type="entry name" value="InlB-like_B-rpt"/>
</dbReference>
<feature type="domain" description="Atrophied bacterial Ig" evidence="7">
    <location>
        <begin position="385"/>
        <end position="480"/>
    </location>
</feature>
<feature type="repeat" description="Cell wall-binding" evidence="3">
    <location>
        <begin position="68"/>
        <end position="87"/>
    </location>
</feature>
<dbReference type="PROSITE" id="PS51170">
    <property type="entry name" value="CW"/>
    <property type="match status" value="2"/>
</dbReference>
<evidence type="ECO:0000259" key="7">
    <source>
        <dbReference type="Pfam" id="PF20578"/>
    </source>
</evidence>
<feature type="coiled-coil region" evidence="4">
    <location>
        <begin position="597"/>
        <end position="624"/>
    </location>
</feature>
<evidence type="ECO:0000256" key="3">
    <source>
        <dbReference type="PROSITE-ProRule" id="PRU00591"/>
    </source>
</evidence>
<feature type="coiled-coil region" evidence="4">
    <location>
        <begin position="1056"/>
        <end position="1083"/>
    </location>
</feature>
<dbReference type="Gene3D" id="1.20.1270.70">
    <property type="entry name" value="Designed single chain three-helix bundle"/>
    <property type="match status" value="1"/>
</dbReference>
<dbReference type="Gene3D" id="2.10.270.20">
    <property type="match status" value="2"/>
</dbReference>
<protein>
    <submittedName>
        <fullName evidence="8">InlB B-repeat-containing protein</fullName>
    </submittedName>
</protein>
<evidence type="ECO:0000313" key="8">
    <source>
        <dbReference type="EMBL" id="MBW6410763.1"/>
    </source>
</evidence>
<evidence type="ECO:0000256" key="2">
    <source>
        <dbReference type="ARBA" id="ARBA00022737"/>
    </source>
</evidence>
<dbReference type="InterPro" id="IPR018337">
    <property type="entry name" value="Cell_wall/Cho-bd_repeat"/>
</dbReference>
<evidence type="ECO:0000256" key="6">
    <source>
        <dbReference type="SAM" id="SignalP"/>
    </source>
</evidence>
<keyword evidence="9" id="KW-1185">Reference proteome</keyword>
<feature type="region of interest" description="Disordered" evidence="5">
    <location>
        <begin position="257"/>
        <end position="277"/>
    </location>
</feature>
<comment type="caution">
    <text evidence="8">The sequence shown here is derived from an EMBL/GenBank/DDBJ whole genome shotgun (WGS) entry which is preliminary data.</text>
</comment>
<name>A0ABS7AQ25_9CLOT</name>
<accession>A0ABS7AQ25</accession>
<evidence type="ECO:0000256" key="1">
    <source>
        <dbReference type="ARBA" id="ARBA00004196"/>
    </source>
</evidence>
<gene>
    <name evidence="8" type="ORF">KYD98_11730</name>
</gene>
<dbReference type="InterPro" id="IPR046780">
    <property type="entry name" value="aBig_2"/>
</dbReference>
<dbReference type="RefSeq" id="WP_219780228.1">
    <property type="nucleotide sequence ID" value="NZ_JAHXPT010000009.1"/>
</dbReference>
<evidence type="ECO:0000256" key="5">
    <source>
        <dbReference type="SAM" id="MobiDB-lite"/>
    </source>
</evidence>
<sequence length="1414" mass="154329">MKNILLKKAVAAVLAATTVLSVAPTGVSAAWNKDNYGNWNWIEGNSRAIGWKSIDGKWYYFDYSGNMRKGWINDWGAWYYTDSTGVMQTGIIEIDGKVYAFGGNGIMQTGNISINGRSYTFNQQGIAVGDKIPTPNKSFDINNNILDGKFKPPYTENGESWGANSNNSSYKEDEEDDIFDDVKEVKVKFKVTFDSNGGSKVSSISGIKAGKTIELPDEPTKDGYEFDGWYKDEDFDKEFTDDTKVRSNLKLHAKWVKKGSSGGSESGSGNENNGSDNEQVQLVKVTSKVFTNDSGVSSVKVTANAKNFASGTKATIELIDKITGQVVEGKTQTVGINSNGYIGCTFTDMIPGTFTAKVTVGKVSVSSEEFKVLSKNDISNTDIQNAADNLKLGDVSLVTSDLNLPTTGAYGTTIKWTANNLDGETDKVITIEEDSSSNNNVIGKVTRPDGDGSNVKVKLTATISKGDATPLTKDFIAYVKRFNTKLGKAVEGINNAVNMQGDEDAKILAVKEKLTQDNMLSIGVSEAQYNKYKDLELTSDKEQVYQLGVAKAVYADIKSRNYISGNSNENVYKKELESEAIGISNIFNMAVINQSRSKQENDNKTESDKKLKEAKEKLTKAINDQYSDGVSRTTLKAKQEENTKESWNRYILALTNAKEVESNDNAVLSNVEGAINYLNSSKDALTGAHLVTVNIYKNDDVWTDFYKDMSFQKGLSTPIKADRGGESSYKATLTKGEYKILVDGKPTGKTITVPDTISDNKLPEENLYYYTVKYEMKNSDITKGEIIAKYGNTLTGYLSVKSGDAVLYDSNNDLVLTMNANSNETKEFTYLWSSIDGKKESESASYSISDLKVHGKVDLVCNVYPNEVIISNIKGMAANDNSGNATVTAKVYKYESQNAKVELFKDGALIAAKNGSDVKIDEDGNLTTDFIGLGKGAYKVKITIGALERESSGYFYVNKIAQEVLDGVNAINDAMKKDAGDTKYSNLVNLFNTDGFSKSAQALGLNKSDYANLIELTNKYTTEVAKSVYRPLEYTVDEVGIISKNFNNAVMTQTRLKKNDDANLEATEKLKKAREELKVTLDNEMDVNRTTWKKKETDYTEESWRKYVPAVMNAVKVEQNQNSSLSQIESATKTLIASVLKNGYEATITINKDGSAWDGTGTITLKKKLDNGSLGTSIPVMNDSLGKVKTKRLESGIYNIFINNKDIGEQIEIKDAANSSTVLNYYTFNCNLTGTSSIDITRSKVSLTEVNNRSNSTNTIKSGDAVLGGNNVIITVTPSMISGISGMNEFSYDWTGVTSDTNIATAYKVSSKLDIGCKIKPKNAVIINILASSDDTGKVIVTGKVDCVVGKVATVELLKSNSSLNPQIIKNDVVIQSDGTFNVDFNAATSGTYSAKITVDSITKSSNNIEVTKK</sequence>
<proteinExistence type="predicted"/>
<dbReference type="NCBIfam" id="TIGR02543">
    <property type="entry name" value="List_Bact_rpt"/>
    <property type="match status" value="1"/>
</dbReference>
<feature type="repeat" description="Cell wall-binding" evidence="3">
    <location>
        <begin position="48"/>
        <end position="67"/>
    </location>
</feature>
<dbReference type="SUPFAM" id="SSF69360">
    <property type="entry name" value="Cell wall binding repeat"/>
    <property type="match status" value="1"/>
</dbReference>
<evidence type="ECO:0000313" key="9">
    <source>
        <dbReference type="Proteomes" id="UP001519921"/>
    </source>
</evidence>
<comment type="subcellular location">
    <subcellularLocation>
        <location evidence="1">Cell envelope</location>
    </subcellularLocation>
</comment>
<keyword evidence="2" id="KW-0677">Repeat</keyword>
<reference evidence="8 9" key="1">
    <citation type="submission" date="2021-07" db="EMBL/GenBank/DDBJ databases">
        <title>Clostridium weizhouense sp. nov., an anaerobic bacterium isolated from activated sludge of Petroleum wastewater.</title>
        <authorList>
            <person name="Li Q."/>
        </authorList>
    </citation>
    <scope>NUCLEOTIDE SEQUENCE [LARGE SCALE GENOMIC DNA]</scope>
    <source>
        <strain evidence="8 9">YB-6</strain>
    </source>
</reference>
<dbReference type="InterPro" id="IPR042229">
    <property type="entry name" value="Listeria/Bacterioides_rpt_sf"/>
</dbReference>
<dbReference type="EMBL" id="JAHXPT010000009">
    <property type="protein sequence ID" value="MBW6410763.1"/>
    <property type="molecule type" value="Genomic_DNA"/>
</dbReference>